<evidence type="ECO:0000256" key="1">
    <source>
        <dbReference type="SAM" id="MobiDB-lite"/>
    </source>
</evidence>
<sequence length="149" mass="16513">MNYLLLAWLMKRGATPLWTRANVIALDFPTPVLVHRIIEAMQEQQDCGYAITCKITGSCWASSLLDRDGSCKREEDVLRELELHAASKGIGIFLKVFFGLLAFTFVACTACCTFIVMKRRRAKPEEGKKEDSMATPLNNTAASTAAHQG</sequence>
<keyword evidence="2" id="KW-0812">Transmembrane</keyword>
<gene>
    <name evidence="3" type="ORF">AAND1436_LOCUS38092</name>
</gene>
<feature type="region of interest" description="Disordered" evidence="1">
    <location>
        <begin position="125"/>
        <end position="149"/>
    </location>
</feature>
<evidence type="ECO:0000313" key="3">
    <source>
        <dbReference type="EMBL" id="CAD9505942.1"/>
    </source>
</evidence>
<feature type="compositionally biased region" description="Polar residues" evidence="1">
    <location>
        <begin position="135"/>
        <end position="149"/>
    </location>
</feature>
<name>A0A7S2MW17_9DINO</name>
<accession>A0A7S2MW17</accession>
<proteinExistence type="predicted"/>
<dbReference type="AlphaFoldDB" id="A0A7S2MW17"/>
<feature type="transmembrane region" description="Helical" evidence="2">
    <location>
        <begin position="92"/>
        <end position="116"/>
    </location>
</feature>
<keyword evidence="2" id="KW-0472">Membrane</keyword>
<protein>
    <submittedName>
        <fullName evidence="3">Uncharacterized protein</fullName>
    </submittedName>
</protein>
<organism evidence="3">
    <name type="scientific">Alexandrium andersonii</name>
    <dbReference type="NCBI Taxonomy" id="327968"/>
    <lineage>
        <taxon>Eukaryota</taxon>
        <taxon>Sar</taxon>
        <taxon>Alveolata</taxon>
        <taxon>Dinophyceae</taxon>
        <taxon>Gonyaulacales</taxon>
        <taxon>Pyrocystaceae</taxon>
        <taxon>Alexandrium</taxon>
    </lineage>
</organism>
<evidence type="ECO:0000256" key="2">
    <source>
        <dbReference type="SAM" id="Phobius"/>
    </source>
</evidence>
<reference evidence="3" key="1">
    <citation type="submission" date="2021-01" db="EMBL/GenBank/DDBJ databases">
        <authorList>
            <person name="Corre E."/>
            <person name="Pelletier E."/>
            <person name="Niang G."/>
            <person name="Scheremetjew M."/>
            <person name="Finn R."/>
            <person name="Kale V."/>
            <person name="Holt S."/>
            <person name="Cochrane G."/>
            <person name="Meng A."/>
            <person name="Brown T."/>
            <person name="Cohen L."/>
        </authorList>
    </citation>
    <scope>NUCLEOTIDE SEQUENCE</scope>
    <source>
        <strain evidence="3">CCMP2222</strain>
    </source>
</reference>
<keyword evidence="2" id="KW-1133">Transmembrane helix</keyword>
<dbReference type="EMBL" id="HBGQ01079615">
    <property type="protein sequence ID" value="CAD9505942.1"/>
    <property type="molecule type" value="Transcribed_RNA"/>
</dbReference>